<evidence type="ECO:0000259" key="6">
    <source>
        <dbReference type="PROSITE" id="PS51166"/>
    </source>
</evidence>
<dbReference type="SMART" id="SM01065">
    <property type="entry name" value="CBM_2"/>
    <property type="match status" value="2"/>
</dbReference>
<proteinExistence type="predicted"/>
<dbReference type="PROSITE" id="PS51166">
    <property type="entry name" value="CBM20"/>
    <property type="match status" value="1"/>
</dbReference>
<dbReference type="GO" id="GO:2001070">
    <property type="term" value="F:starch binding"/>
    <property type="evidence" value="ECO:0007669"/>
    <property type="project" value="InterPro"/>
</dbReference>
<evidence type="ECO:0008006" key="9">
    <source>
        <dbReference type="Google" id="ProtNLM"/>
    </source>
</evidence>
<keyword evidence="3" id="KW-0119">Carbohydrate metabolism</keyword>
<evidence type="ECO:0000259" key="4">
    <source>
        <dbReference type="PROSITE" id="PS50054"/>
    </source>
</evidence>
<dbReference type="GO" id="GO:0044042">
    <property type="term" value="P:glucan metabolic process"/>
    <property type="evidence" value="ECO:0007669"/>
    <property type="project" value="UniProtKB-ARBA"/>
</dbReference>
<dbReference type="InterPro" id="IPR002044">
    <property type="entry name" value="CBM20"/>
</dbReference>
<sequence length="488" mass="57937">MKKQSVSTNATLLVPYFKVYFKIHYHTKPGKAIYIVGDCNMLGDWQPTKGLRLQWNENDEWTICIKIDRSKYSKIEYKFIVNNYDYSTLDDTIWEPGENRVITNHMIQNETKYEYFNCEYWGYRAIKLKLNYNLPEKQRMMVIGSIEQLGQWIHPVLMKQQSKVDIVNCEPVQQWSISFIVDSMNFSFRYFYVIRNDETGSMIWERGNGRYLKSSDLRSFRQVQDQYAQSPIKIKTQLLTACQHYKFLKKNNGSFCSERQIKFNKETSMGYSFSDKESSFFYYESFGRLNKLDWNFVVQFSITQINENIIIGPYPQNEQDILILKNQGIKAVMNLQTRLDMYHRGVDWDEIILTYKKHNIQMKNFEIFDMDPQDFEKKIPKAVQLLKKLINQHEFVYIHCTSGIGRAPSLAVIYLSSVLQIPLDQAIAQVKNKREQFYINFNMLKRSLQKTIVYNNGQGYEENQEVIELLMSSSGKILKQQFDYNLLY</sequence>
<reference evidence="7" key="1">
    <citation type="submission" date="2021-01" db="EMBL/GenBank/DDBJ databases">
        <authorList>
            <consortium name="Genoscope - CEA"/>
            <person name="William W."/>
        </authorList>
    </citation>
    <scope>NUCLEOTIDE SEQUENCE</scope>
</reference>
<evidence type="ECO:0000313" key="7">
    <source>
        <dbReference type="EMBL" id="CAD8117649.1"/>
    </source>
</evidence>
<gene>
    <name evidence="7" type="ORF">PSON_ATCC_30995.1.T1140139</name>
</gene>
<evidence type="ECO:0000256" key="1">
    <source>
        <dbReference type="ARBA" id="ARBA00022801"/>
    </source>
</evidence>
<dbReference type="AlphaFoldDB" id="A0A8S1QPP4"/>
<dbReference type="SMART" id="SM00195">
    <property type="entry name" value="DSPc"/>
    <property type="match status" value="1"/>
</dbReference>
<dbReference type="InterPro" id="IPR020422">
    <property type="entry name" value="TYR_PHOSPHATASE_DUAL_dom"/>
</dbReference>
<name>A0A8S1QPP4_9CILI</name>
<dbReference type="Pfam" id="PF00686">
    <property type="entry name" value="CBM_20"/>
    <property type="match status" value="2"/>
</dbReference>
<feature type="domain" description="Tyrosine-protein phosphatase" evidence="4">
    <location>
        <begin position="299"/>
        <end position="456"/>
    </location>
</feature>
<dbReference type="InterPro" id="IPR000340">
    <property type="entry name" value="Dual-sp_phosphatase_cat-dom"/>
</dbReference>
<dbReference type="GO" id="GO:0005737">
    <property type="term" value="C:cytoplasm"/>
    <property type="evidence" value="ECO:0007669"/>
    <property type="project" value="UniProtKB-ARBA"/>
</dbReference>
<evidence type="ECO:0000256" key="2">
    <source>
        <dbReference type="ARBA" id="ARBA00022912"/>
    </source>
</evidence>
<dbReference type="Proteomes" id="UP000692954">
    <property type="component" value="Unassembled WGS sequence"/>
</dbReference>
<feature type="domain" description="CBM20" evidence="6">
    <location>
        <begin position="2"/>
        <end position="123"/>
    </location>
</feature>
<dbReference type="OrthoDB" id="273181at2759"/>
<dbReference type="FunFam" id="2.60.40.10:FF:002818">
    <property type="entry name" value="Uncharacterized protein"/>
    <property type="match status" value="1"/>
</dbReference>
<feature type="domain" description="Tyrosine specific protein phosphatases" evidence="5">
    <location>
        <begin position="377"/>
        <end position="445"/>
    </location>
</feature>
<dbReference type="CDD" id="cd14526">
    <property type="entry name" value="DSP_laforin-like"/>
    <property type="match status" value="1"/>
</dbReference>
<keyword evidence="2" id="KW-0904">Protein phosphatase</keyword>
<dbReference type="FunFam" id="2.60.40.10:FF:000552">
    <property type="entry name" value="Related to glucoamylase"/>
    <property type="match status" value="1"/>
</dbReference>
<dbReference type="PANTHER" id="PTHR32518:SF3">
    <property type="entry name" value="4-ALPHA-GLUCANOTRANSFERASE"/>
    <property type="match status" value="1"/>
</dbReference>
<dbReference type="InterPro" id="IPR000387">
    <property type="entry name" value="Tyr_Pase_dom"/>
</dbReference>
<protein>
    <recommendedName>
        <fullName evidence="9">Protein-tyrosine-phosphatase</fullName>
    </recommendedName>
</protein>
<dbReference type="PROSITE" id="PS50054">
    <property type="entry name" value="TYR_PHOSPHATASE_DUAL"/>
    <property type="match status" value="1"/>
</dbReference>
<dbReference type="PANTHER" id="PTHR32518">
    <property type="match status" value="1"/>
</dbReference>
<organism evidence="7 8">
    <name type="scientific">Paramecium sonneborni</name>
    <dbReference type="NCBI Taxonomy" id="65129"/>
    <lineage>
        <taxon>Eukaryota</taxon>
        <taxon>Sar</taxon>
        <taxon>Alveolata</taxon>
        <taxon>Ciliophora</taxon>
        <taxon>Intramacronucleata</taxon>
        <taxon>Oligohymenophorea</taxon>
        <taxon>Peniculida</taxon>
        <taxon>Parameciidae</taxon>
        <taxon>Paramecium</taxon>
    </lineage>
</organism>
<keyword evidence="8" id="KW-1185">Reference proteome</keyword>
<dbReference type="EMBL" id="CAJJDN010000114">
    <property type="protein sequence ID" value="CAD8117649.1"/>
    <property type="molecule type" value="Genomic_DNA"/>
</dbReference>
<dbReference type="GO" id="GO:0004721">
    <property type="term" value="F:phosphoprotein phosphatase activity"/>
    <property type="evidence" value="ECO:0007669"/>
    <property type="project" value="UniProtKB-KW"/>
</dbReference>
<evidence type="ECO:0000256" key="3">
    <source>
        <dbReference type="ARBA" id="ARBA00023277"/>
    </source>
</evidence>
<evidence type="ECO:0000259" key="5">
    <source>
        <dbReference type="PROSITE" id="PS50056"/>
    </source>
</evidence>
<comment type="caution">
    <text evidence="7">The sequence shown here is derived from an EMBL/GenBank/DDBJ whole genome shotgun (WGS) entry which is preliminary data.</text>
</comment>
<dbReference type="PROSITE" id="PS50056">
    <property type="entry name" value="TYR_PHOSPHATASE_2"/>
    <property type="match status" value="1"/>
</dbReference>
<dbReference type="InterPro" id="IPR045204">
    <property type="entry name" value="DSP_laforin-like"/>
</dbReference>
<accession>A0A8S1QPP4</accession>
<dbReference type="Pfam" id="PF00782">
    <property type="entry name" value="DSPc"/>
    <property type="match status" value="1"/>
</dbReference>
<evidence type="ECO:0000313" key="8">
    <source>
        <dbReference type="Proteomes" id="UP000692954"/>
    </source>
</evidence>
<dbReference type="GO" id="GO:0019203">
    <property type="term" value="F:carbohydrate phosphatase activity"/>
    <property type="evidence" value="ECO:0007669"/>
    <property type="project" value="InterPro"/>
</dbReference>
<keyword evidence="1" id="KW-0378">Hydrolase</keyword>